<dbReference type="Gene3D" id="3.40.640.10">
    <property type="entry name" value="Type I PLP-dependent aspartate aminotransferase-like (Major domain)"/>
    <property type="match status" value="1"/>
</dbReference>
<comment type="cofactor">
    <cofactor evidence="1">
        <name>pyridoxal 5'-phosphate</name>
        <dbReference type="ChEBI" id="CHEBI:597326"/>
    </cofactor>
</comment>
<keyword evidence="4" id="KW-0032">Aminotransferase</keyword>
<reference evidence="4" key="1">
    <citation type="submission" date="2021-11" db="EMBL/GenBank/DDBJ databases">
        <title>Vibrio ZSDE26 sp. nov. and Vibrio ZSDZ34 sp. nov., isolated from coastal seawater in Qingdao.</title>
        <authorList>
            <person name="Zhang P."/>
        </authorList>
    </citation>
    <scope>NUCLEOTIDE SEQUENCE</scope>
    <source>
        <strain evidence="4">ZSDE26</strain>
    </source>
</reference>
<feature type="domain" description="Serine hydroxymethyltransferase-like" evidence="3">
    <location>
        <begin position="34"/>
        <end position="405"/>
    </location>
</feature>
<gene>
    <name evidence="4" type="ORF">KP803_11690</name>
</gene>
<dbReference type="PANTHER" id="PTHR11680">
    <property type="entry name" value="SERINE HYDROXYMETHYLTRANSFERASE"/>
    <property type="match status" value="1"/>
</dbReference>
<dbReference type="Proteomes" id="UP001139559">
    <property type="component" value="Unassembled WGS sequence"/>
</dbReference>
<dbReference type="AlphaFoldDB" id="A0A9X2BJZ0"/>
<dbReference type="PANTHER" id="PTHR11680:SF35">
    <property type="entry name" value="SERINE HYDROXYMETHYLTRANSFERASE 1"/>
    <property type="match status" value="1"/>
</dbReference>
<dbReference type="GO" id="GO:0030170">
    <property type="term" value="F:pyridoxal phosphate binding"/>
    <property type="evidence" value="ECO:0007669"/>
    <property type="project" value="TreeGrafter"/>
</dbReference>
<dbReference type="InterPro" id="IPR049943">
    <property type="entry name" value="Ser_HO-MeTrfase-like"/>
</dbReference>
<evidence type="ECO:0000256" key="1">
    <source>
        <dbReference type="ARBA" id="ARBA00001933"/>
    </source>
</evidence>
<proteinExistence type="predicted"/>
<evidence type="ECO:0000259" key="3">
    <source>
        <dbReference type="Pfam" id="PF00464"/>
    </source>
</evidence>
<dbReference type="SUPFAM" id="SSF53383">
    <property type="entry name" value="PLP-dependent transferases"/>
    <property type="match status" value="1"/>
</dbReference>
<dbReference type="RefSeq" id="WP_248009011.1">
    <property type="nucleotide sequence ID" value="NZ_JAJHVV010000006.1"/>
</dbReference>
<evidence type="ECO:0000313" key="5">
    <source>
        <dbReference type="Proteomes" id="UP001139559"/>
    </source>
</evidence>
<dbReference type="GO" id="GO:0005737">
    <property type="term" value="C:cytoplasm"/>
    <property type="evidence" value="ECO:0007669"/>
    <property type="project" value="TreeGrafter"/>
</dbReference>
<organism evidence="4 5">
    <name type="scientific">Vibrio amylolyticus</name>
    <dbReference type="NCBI Taxonomy" id="2847292"/>
    <lineage>
        <taxon>Bacteria</taxon>
        <taxon>Pseudomonadati</taxon>
        <taxon>Pseudomonadota</taxon>
        <taxon>Gammaproteobacteria</taxon>
        <taxon>Vibrionales</taxon>
        <taxon>Vibrionaceae</taxon>
        <taxon>Vibrio</taxon>
    </lineage>
</organism>
<keyword evidence="2" id="KW-0663">Pyridoxal phosphate</keyword>
<keyword evidence="5" id="KW-1185">Reference proteome</keyword>
<dbReference type="GO" id="GO:0004372">
    <property type="term" value="F:glycine hydroxymethyltransferase activity"/>
    <property type="evidence" value="ECO:0007669"/>
    <property type="project" value="TreeGrafter"/>
</dbReference>
<dbReference type="GO" id="GO:0008483">
    <property type="term" value="F:transaminase activity"/>
    <property type="evidence" value="ECO:0007669"/>
    <property type="project" value="UniProtKB-KW"/>
</dbReference>
<dbReference type="InterPro" id="IPR015421">
    <property type="entry name" value="PyrdxlP-dep_Trfase_major"/>
</dbReference>
<dbReference type="InterPro" id="IPR015424">
    <property type="entry name" value="PyrdxlP-dep_Trfase"/>
</dbReference>
<protein>
    <submittedName>
        <fullName evidence="4">Aminotransferase class I/II-fold pyridoxal phosphate-dependent enzyme</fullName>
    </submittedName>
</protein>
<dbReference type="GO" id="GO:0019264">
    <property type="term" value="P:glycine biosynthetic process from serine"/>
    <property type="evidence" value="ECO:0007669"/>
    <property type="project" value="TreeGrafter"/>
</dbReference>
<accession>A0A9X2BJZ0</accession>
<evidence type="ECO:0000256" key="2">
    <source>
        <dbReference type="ARBA" id="ARBA00022898"/>
    </source>
</evidence>
<dbReference type="Pfam" id="PF00464">
    <property type="entry name" value="SHMT"/>
    <property type="match status" value="1"/>
</dbReference>
<evidence type="ECO:0000313" key="4">
    <source>
        <dbReference type="EMBL" id="MCK6263932.1"/>
    </source>
</evidence>
<sequence length="440" mass="48214">MLSENSYHDLSLINNAEKLVVTLTGDRLYQHLISILDRHNEIRGKQGINLVAADGPMSRQARHLLSCELGTRASCGEIGRRSRYFTGLDQADEIEALAISLINDLFQCKHSDPRLMGGVHANTVVYSMLKKHLNITNMFALNPFHGGNLSNHKMGPPGILDYSIIDLPIEPQTLKIDLNKFECLANVHKPLLVNLGAGVHLFPFPVREIKDIISQWGGRVFFDGAHQAGLIAAGVYPNPILDGADVFTGSTGKTFSGSQGGIICWNDDHLSRPIETMAFPALTGSHQLNRVASLVVTCIEMRTFGKEYMRTGINNAKRLASLLHNEGLEVLGAPEHYTETHQIIIKWCYPEGAKAATYRLANVGIFVNAVALPGDGHRLSGIRIGVTEVTRLGITHNALIVLAKVIAGCLLTRCFDDHARIVVADLAKALQTFKYCLDDT</sequence>
<name>A0A9X2BJZ0_9VIBR</name>
<comment type="caution">
    <text evidence="4">The sequence shown here is derived from an EMBL/GenBank/DDBJ whole genome shotgun (WGS) entry which is preliminary data.</text>
</comment>
<dbReference type="GO" id="GO:0046653">
    <property type="term" value="P:tetrahydrofolate metabolic process"/>
    <property type="evidence" value="ECO:0007669"/>
    <property type="project" value="TreeGrafter"/>
</dbReference>
<dbReference type="Gene3D" id="3.90.1150.10">
    <property type="entry name" value="Aspartate Aminotransferase, domain 1"/>
    <property type="match status" value="1"/>
</dbReference>
<keyword evidence="4" id="KW-0808">Transferase</keyword>
<dbReference type="InterPro" id="IPR039429">
    <property type="entry name" value="SHMT-like_dom"/>
</dbReference>
<dbReference type="EMBL" id="JAJHVV010000006">
    <property type="protein sequence ID" value="MCK6263932.1"/>
    <property type="molecule type" value="Genomic_DNA"/>
</dbReference>
<dbReference type="InterPro" id="IPR015422">
    <property type="entry name" value="PyrdxlP-dep_Trfase_small"/>
</dbReference>